<dbReference type="Proteomes" id="UP000029714">
    <property type="component" value="Unassembled WGS sequence"/>
</dbReference>
<evidence type="ECO:0000313" key="4">
    <source>
        <dbReference type="Proteomes" id="UP000029714"/>
    </source>
</evidence>
<dbReference type="AlphaFoldDB" id="A0A347VKW5"/>
<evidence type="ECO:0000313" key="3">
    <source>
        <dbReference type="EMBL" id="TLD94814.1"/>
    </source>
</evidence>
<comment type="caution">
    <text evidence="3">The sequence shown here is derived from an EMBL/GenBank/DDBJ whole genome shotgun (WGS) entry which is preliminary data.</text>
</comment>
<gene>
    <name evidence="2" type="ORF">DCO61_11080</name>
    <name evidence="3" type="ORF">LS64_004790</name>
</gene>
<dbReference type="RefSeq" id="WP_052062516.1">
    <property type="nucleotide sequence ID" value="NZ_JRMP02000005.1"/>
</dbReference>
<dbReference type="EMBL" id="JRMP02000005">
    <property type="protein sequence ID" value="TLD94814.1"/>
    <property type="molecule type" value="Genomic_DNA"/>
</dbReference>
<dbReference type="OrthoDB" id="5328656at2"/>
<proteinExistence type="predicted"/>
<reference evidence="3 4" key="1">
    <citation type="journal article" date="2014" name="Genome Announc.">
        <title>Draft genome sequences of eight enterohepatic helicobacter species isolated from both laboratory and wild rodents.</title>
        <authorList>
            <person name="Sheh A."/>
            <person name="Shen Z."/>
            <person name="Fox J.G."/>
        </authorList>
    </citation>
    <scope>NUCLEOTIDE SEQUENCE [LARGE SCALE GENOMIC DNA]</scope>
    <source>
        <strain evidence="3 4">MIT 97-6194</strain>
    </source>
</reference>
<evidence type="ECO:0000256" key="1">
    <source>
        <dbReference type="SAM" id="SignalP"/>
    </source>
</evidence>
<feature type="signal peptide" evidence="1">
    <location>
        <begin position="1"/>
        <end position="27"/>
    </location>
</feature>
<protein>
    <recommendedName>
        <fullName evidence="6">Outer membrane beta-barrel protein</fullName>
    </recommendedName>
</protein>
<accession>A0A347VKW5</accession>
<evidence type="ECO:0008006" key="6">
    <source>
        <dbReference type="Google" id="ProtNLM"/>
    </source>
</evidence>
<evidence type="ECO:0000313" key="2">
    <source>
        <dbReference type="EMBL" id="MWV70518.1"/>
    </source>
</evidence>
<reference evidence="3" key="3">
    <citation type="submission" date="2018-04" db="EMBL/GenBank/DDBJ databases">
        <authorList>
            <person name="Sheh A."/>
            <person name="Shen Z."/>
            <person name="Mannion A.J."/>
            <person name="Fox J.G."/>
        </authorList>
    </citation>
    <scope>NUCLEOTIDE SEQUENCE</scope>
    <source>
        <strain evidence="3">MIT 97-6194</strain>
    </source>
</reference>
<keyword evidence="4" id="KW-1185">Reference proteome</keyword>
<feature type="chain" id="PRO_5036329022" description="Outer membrane beta-barrel protein" evidence="1">
    <location>
        <begin position="28"/>
        <end position="209"/>
    </location>
</feature>
<reference evidence="3 4" key="2">
    <citation type="journal article" date="2016" name="Infect. Immun.">
        <title>Helicobacter saguini, a Novel Helicobacter Isolated from Cotton-Top Tamarins with Ulcerative Colitis, Has Proinflammatory Properties and Induces Typhlocolitis and Dysplasia in Gnotobiotic IL-10-/- Mice.</title>
        <authorList>
            <person name="Shen Z."/>
            <person name="Mannion A."/>
            <person name="Whary M.T."/>
            <person name="Muthupalani S."/>
            <person name="Sheh A."/>
            <person name="Feng Y."/>
            <person name="Gong G."/>
            <person name="Vandamme P."/>
            <person name="Holcombe H.R."/>
            <person name="Paster B.J."/>
            <person name="Fox J.G."/>
        </authorList>
    </citation>
    <scope>NUCLEOTIDE SEQUENCE [LARGE SCALE GENOMIC DNA]</scope>
    <source>
        <strain evidence="3 4">MIT 97-6194</strain>
    </source>
</reference>
<name>A0A347VKW5_9HELI</name>
<sequence length="209" mass="22810">MNLKFSLRCVVLPYALILGFLPPHLYADDAATNSAGNSGNSDVSKLELAGNDSFGYDIGNKIRAAKSSFNIGIGANLLHENNKVHFNASVIAGYSYFWHKTFGLRGYGLFDNRYNGFYGAAGVDVMWDFLQFEPFGVGVIVGSSLGYSGLYGDGVGGFLAQAHLGFSLIFDSGKSRLEALARLPYNKVHMLNDFKNVGVTYVIMYSYTF</sequence>
<keyword evidence="1" id="KW-0732">Signal</keyword>
<reference evidence="2 5" key="4">
    <citation type="submission" date="2019-12" db="EMBL/GenBank/DDBJ databases">
        <title>Multi-Generational Helicobacter saguini Isolates.</title>
        <authorList>
            <person name="Mannion A."/>
            <person name="Shen Z."/>
            <person name="Fox J.G."/>
        </authorList>
    </citation>
    <scope>NUCLEOTIDE SEQUENCE [LARGE SCALE GENOMIC DNA]</scope>
    <source>
        <strain evidence="2">16-048</strain>
        <strain evidence="5">16-048 (F4)</strain>
    </source>
</reference>
<dbReference type="Proteomes" id="UP000477070">
    <property type="component" value="Unassembled WGS sequence"/>
</dbReference>
<organism evidence="3 4">
    <name type="scientific">Helicobacter saguini</name>
    <dbReference type="NCBI Taxonomy" id="1548018"/>
    <lineage>
        <taxon>Bacteria</taxon>
        <taxon>Pseudomonadati</taxon>
        <taxon>Campylobacterota</taxon>
        <taxon>Epsilonproteobacteria</taxon>
        <taxon>Campylobacterales</taxon>
        <taxon>Helicobacteraceae</taxon>
        <taxon>Helicobacter</taxon>
    </lineage>
</organism>
<dbReference type="EMBL" id="QBIU01000002">
    <property type="protein sequence ID" value="MWV70518.1"/>
    <property type="molecule type" value="Genomic_DNA"/>
</dbReference>
<evidence type="ECO:0000313" key="5">
    <source>
        <dbReference type="Proteomes" id="UP000477070"/>
    </source>
</evidence>